<feature type="signal peptide" evidence="1">
    <location>
        <begin position="1"/>
        <end position="24"/>
    </location>
</feature>
<dbReference type="RefSeq" id="WP_004370128.1">
    <property type="nucleotide sequence ID" value="NZ_GL833119.1"/>
</dbReference>
<dbReference type="EMBL" id="AEPE02000005">
    <property type="protein sequence ID" value="EFZ37025.1"/>
    <property type="molecule type" value="Genomic_DNA"/>
</dbReference>
<name>E7RRY7_9BACT</name>
<gene>
    <name evidence="2" type="ORF">HMPREF0663_11938</name>
</gene>
<organism evidence="2 3">
    <name type="scientific">Hoylesella oralis ATCC 33269</name>
    <dbReference type="NCBI Taxonomy" id="873533"/>
    <lineage>
        <taxon>Bacteria</taxon>
        <taxon>Pseudomonadati</taxon>
        <taxon>Bacteroidota</taxon>
        <taxon>Bacteroidia</taxon>
        <taxon>Bacteroidales</taxon>
        <taxon>Prevotellaceae</taxon>
        <taxon>Hoylesella</taxon>
    </lineage>
</organism>
<evidence type="ECO:0000256" key="1">
    <source>
        <dbReference type="SAM" id="SignalP"/>
    </source>
</evidence>
<evidence type="ECO:0008006" key="4">
    <source>
        <dbReference type="Google" id="ProtNLM"/>
    </source>
</evidence>
<proteinExistence type="predicted"/>
<sequence length="149" mass="17187">MKFHFGKSAMLLSLLLIACNGIHTNDEERLKDNVDSFATAYFNWQYKAALPFCTQESEQWLRYAASNVHQEDVDILRAQDEGASHEINEIVYNKDDSTAYARITVRNFLQMDTIGTAGHIVKEAQIRIPLVLRNKKWLVKMEAPLQNER</sequence>
<dbReference type="AlphaFoldDB" id="E7RRY7"/>
<dbReference type="Proteomes" id="UP000005580">
    <property type="component" value="Unassembled WGS sequence"/>
</dbReference>
<keyword evidence="3" id="KW-1185">Reference proteome</keyword>
<dbReference type="eggNOG" id="ENOG502ZKK0">
    <property type="taxonomic scope" value="Bacteria"/>
</dbReference>
<accession>E7RRY7</accession>
<dbReference type="HOGENOM" id="CLU_145388_0_0_10"/>
<dbReference type="PROSITE" id="PS51257">
    <property type="entry name" value="PROKAR_LIPOPROTEIN"/>
    <property type="match status" value="1"/>
</dbReference>
<evidence type="ECO:0000313" key="3">
    <source>
        <dbReference type="Proteomes" id="UP000005580"/>
    </source>
</evidence>
<feature type="chain" id="PRO_5003224195" description="DUF4878 domain-containing protein" evidence="1">
    <location>
        <begin position="25"/>
        <end position="149"/>
    </location>
</feature>
<comment type="caution">
    <text evidence="2">The sequence shown here is derived from an EMBL/GenBank/DDBJ whole genome shotgun (WGS) entry which is preliminary data.</text>
</comment>
<keyword evidence="1" id="KW-0732">Signal</keyword>
<reference evidence="2" key="1">
    <citation type="submission" date="2011-01" db="EMBL/GenBank/DDBJ databases">
        <authorList>
            <person name="Muzny D."/>
            <person name="Qin X."/>
            <person name="Buhay C."/>
            <person name="Dugan-Rocha S."/>
            <person name="Ding Y."/>
            <person name="Chen G."/>
            <person name="Hawes A."/>
            <person name="Holder M."/>
            <person name="Jhangiani S."/>
            <person name="Johnson A."/>
            <person name="Khan Z."/>
            <person name="Li Z."/>
            <person name="Liu W."/>
            <person name="Liu X."/>
            <person name="Perez L."/>
            <person name="Shen H."/>
            <person name="Wang Q."/>
            <person name="Watt J."/>
            <person name="Xi L."/>
            <person name="Xin Y."/>
            <person name="Zhou J."/>
            <person name="Deng J."/>
            <person name="Jiang H."/>
            <person name="Liu Y."/>
            <person name="Qu J."/>
            <person name="Song X.-Z."/>
            <person name="Zhang L."/>
            <person name="Villasana D."/>
            <person name="Johnson A."/>
            <person name="Liu J."/>
            <person name="Liyanage D."/>
            <person name="Lorensuhewa L."/>
            <person name="Robinson T."/>
            <person name="Song A."/>
            <person name="Song B.-B."/>
            <person name="Dinh H."/>
            <person name="Thornton R."/>
            <person name="Coyle M."/>
            <person name="Francisco L."/>
            <person name="Jackson L."/>
            <person name="Javaid M."/>
            <person name="Korchina V."/>
            <person name="Kovar C."/>
            <person name="Mata R."/>
            <person name="Mathew T."/>
            <person name="Ngo R."/>
            <person name="Nguyen L."/>
            <person name="Nguyen N."/>
            <person name="Okwuonu G."/>
            <person name="Ongeri F."/>
            <person name="Pham C."/>
            <person name="Simmons D."/>
            <person name="Wilczek-Boney K."/>
            <person name="Hale W."/>
            <person name="Jakkamsetti A."/>
            <person name="Pham P."/>
            <person name="Ruth R."/>
            <person name="San Lucas F."/>
            <person name="Warren J."/>
            <person name="Zhang J."/>
            <person name="Zhao Z."/>
            <person name="Zhou C."/>
            <person name="Zhu D."/>
            <person name="Lee S."/>
            <person name="Bess C."/>
            <person name="Blankenburg K."/>
            <person name="Forbes L."/>
            <person name="Fu Q."/>
            <person name="Gubbala S."/>
            <person name="Hirani K."/>
            <person name="Jayaseelan J.C."/>
            <person name="Lara F."/>
            <person name="Munidasa M."/>
            <person name="Palculict T."/>
            <person name="Patil S."/>
            <person name="Pu L.-L."/>
            <person name="Saada N."/>
            <person name="Tang L."/>
            <person name="Weissenberger G."/>
            <person name="Zhu Y."/>
            <person name="Hemphill L."/>
            <person name="Shang Y."/>
            <person name="Youmans B."/>
            <person name="Ayvaz T."/>
            <person name="Ross M."/>
            <person name="Santibanez J."/>
            <person name="Aqrawi P."/>
            <person name="Gross S."/>
            <person name="Joshi V."/>
            <person name="Fowler G."/>
            <person name="Nazareth L."/>
            <person name="Reid J."/>
            <person name="Worley K."/>
            <person name="Petrosino J."/>
            <person name="Highlander S."/>
            <person name="Gibbs R."/>
        </authorList>
    </citation>
    <scope>NUCLEOTIDE SEQUENCE [LARGE SCALE GENOMIC DNA]</scope>
    <source>
        <strain evidence="2">ATCC 33269</strain>
    </source>
</reference>
<evidence type="ECO:0000313" key="2">
    <source>
        <dbReference type="EMBL" id="EFZ37025.1"/>
    </source>
</evidence>
<protein>
    <recommendedName>
        <fullName evidence="4">DUF4878 domain-containing protein</fullName>
    </recommendedName>
</protein>